<feature type="compositionally biased region" description="Basic and acidic residues" evidence="1">
    <location>
        <begin position="632"/>
        <end position="641"/>
    </location>
</feature>
<name>A0ABP3K8V2_9ACTN</name>
<comment type="caution">
    <text evidence="3">The sequence shown here is derived from an EMBL/GenBank/DDBJ whole genome shotgun (WGS) entry which is preliminary data.</text>
</comment>
<evidence type="ECO:0000313" key="4">
    <source>
        <dbReference type="Proteomes" id="UP001500909"/>
    </source>
</evidence>
<evidence type="ECO:0000256" key="1">
    <source>
        <dbReference type="SAM" id="MobiDB-lite"/>
    </source>
</evidence>
<gene>
    <name evidence="3" type="ORF">GCM10010361_42670</name>
</gene>
<protein>
    <submittedName>
        <fullName evidence="3">DDE-type integrase/transposase/recombinase</fullName>
    </submittedName>
</protein>
<feature type="domain" description="Integrase catalytic" evidence="2">
    <location>
        <begin position="205"/>
        <end position="434"/>
    </location>
</feature>
<feature type="compositionally biased region" description="Basic and acidic residues" evidence="1">
    <location>
        <begin position="585"/>
        <end position="595"/>
    </location>
</feature>
<dbReference type="Gene3D" id="3.30.420.10">
    <property type="entry name" value="Ribonuclease H-like superfamily/Ribonuclease H"/>
    <property type="match status" value="1"/>
</dbReference>
<dbReference type="EMBL" id="BAAABY010000030">
    <property type="protein sequence ID" value="GAA0473799.1"/>
    <property type="molecule type" value="Genomic_DNA"/>
</dbReference>
<dbReference type="SUPFAM" id="SSF53098">
    <property type="entry name" value="Ribonuclease H-like"/>
    <property type="match status" value="1"/>
</dbReference>
<dbReference type="Proteomes" id="UP001500909">
    <property type="component" value="Unassembled WGS sequence"/>
</dbReference>
<dbReference type="RefSeq" id="WP_346096676.1">
    <property type="nucleotide sequence ID" value="NZ_BAAABY010000030.1"/>
</dbReference>
<dbReference type="InterPro" id="IPR012337">
    <property type="entry name" value="RNaseH-like_sf"/>
</dbReference>
<evidence type="ECO:0000259" key="2">
    <source>
        <dbReference type="PROSITE" id="PS50994"/>
    </source>
</evidence>
<dbReference type="InterPro" id="IPR001584">
    <property type="entry name" value="Integrase_cat-core"/>
</dbReference>
<feature type="region of interest" description="Disordered" evidence="1">
    <location>
        <begin position="574"/>
        <end position="656"/>
    </location>
</feature>
<evidence type="ECO:0000313" key="3">
    <source>
        <dbReference type="EMBL" id="GAA0473799.1"/>
    </source>
</evidence>
<accession>A0ABP3K8V2</accession>
<proteinExistence type="predicted"/>
<dbReference type="InterPro" id="IPR036397">
    <property type="entry name" value="RNaseH_sf"/>
</dbReference>
<organism evidence="3 4">
    <name type="scientific">Streptomyces olivaceiscleroticus</name>
    <dbReference type="NCBI Taxonomy" id="68245"/>
    <lineage>
        <taxon>Bacteria</taxon>
        <taxon>Bacillati</taxon>
        <taxon>Actinomycetota</taxon>
        <taxon>Actinomycetes</taxon>
        <taxon>Kitasatosporales</taxon>
        <taxon>Streptomycetaceae</taxon>
        <taxon>Streptomyces</taxon>
    </lineage>
</organism>
<reference evidence="4" key="1">
    <citation type="journal article" date="2019" name="Int. J. Syst. Evol. Microbiol.">
        <title>The Global Catalogue of Microorganisms (GCM) 10K type strain sequencing project: providing services to taxonomists for standard genome sequencing and annotation.</title>
        <authorList>
            <consortium name="The Broad Institute Genomics Platform"/>
            <consortium name="The Broad Institute Genome Sequencing Center for Infectious Disease"/>
            <person name="Wu L."/>
            <person name="Ma J."/>
        </authorList>
    </citation>
    <scope>NUCLEOTIDE SEQUENCE [LARGE SCALE GENOMIC DNA]</scope>
    <source>
        <strain evidence="4">JCM 4805</strain>
    </source>
</reference>
<sequence length="679" mass="75869">MTKKRQSPQIDDLGEINQDRARARVAHVLEVETGFRSGSPFWPEPGEPRPQYDPERTTLTQRRRAKVAELRALHPRDAKVLGLGQISFRTLERMAAELDEDGVMGLADGRWTPPLRGHRSIGPATEEAIRAVHAETLHRSKVSMRTKERMIHQYVREEFGAKAEKEIPHYVTLWRVWKEWFGPQGARQRYARSAAAVDAGTSRVVISRPGQVVVLDTTPLPVKVLDDVFGEPISVDLTLALDAFTHSLVAFRLTPGSDSSVEVAMLLRDVMLPLPMRPGWGPEMEWPYPGIPAAVVAEFAGHPVAGRPYFAPETVTSDHGSVYKNHHMVGVARKLGVTVLPARTMRPTDKAACERAFGGIRSLLLEFLLGYSGVDVADRGVDPEGDAIWMLEEMEHLLATWIVRVWQNRELSEYGPAWDPGGRHSPNTLFAMAGARDGIDLEVPEPGLYYELLLPHYVKIHGNRGVKVGGLWYDGPALGAYRSLPSARSGVHRGKWAVHRDPRDCREVFFQDPATNDWHPLRWCGLPQEEDIPAFSDARVREVLREAARVGLKPQDDRELLPVLLDLVATRTPVSAWPSQMTKSQRSERARELARARSAAADRPAQNSDEPRRPPLAATPAELSQRNTKAITIDRRQRREATVATRPMSPPRMGEVLRTQGMFVLPGEGEDNVKPEEQA</sequence>
<keyword evidence="4" id="KW-1185">Reference proteome</keyword>
<dbReference type="PROSITE" id="PS50994">
    <property type="entry name" value="INTEGRASE"/>
    <property type="match status" value="1"/>
</dbReference>